<feature type="compositionally biased region" description="Basic and acidic residues" evidence="1">
    <location>
        <begin position="1"/>
        <end position="19"/>
    </location>
</feature>
<dbReference type="AlphaFoldDB" id="A0A2G5SHY7"/>
<gene>
    <name evidence="2" type="ORF">B9Z55_026830</name>
</gene>
<evidence type="ECO:0000256" key="1">
    <source>
        <dbReference type="SAM" id="MobiDB-lite"/>
    </source>
</evidence>
<name>A0A2G5SHY7_9PELO</name>
<evidence type="ECO:0000313" key="2">
    <source>
        <dbReference type="EMBL" id="PIC14562.1"/>
    </source>
</evidence>
<organism evidence="2 3">
    <name type="scientific">Caenorhabditis nigoni</name>
    <dbReference type="NCBI Taxonomy" id="1611254"/>
    <lineage>
        <taxon>Eukaryota</taxon>
        <taxon>Metazoa</taxon>
        <taxon>Ecdysozoa</taxon>
        <taxon>Nematoda</taxon>
        <taxon>Chromadorea</taxon>
        <taxon>Rhabditida</taxon>
        <taxon>Rhabditina</taxon>
        <taxon>Rhabditomorpha</taxon>
        <taxon>Rhabditoidea</taxon>
        <taxon>Rhabditidae</taxon>
        <taxon>Peloderinae</taxon>
        <taxon>Caenorhabditis</taxon>
    </lineage>
</organism>
<dbReference type="Proteomes" id="UP000230233">
    <property type="component" value="Unassembled WGS sequence"/>
</dbReference>
<accession>A0A2G5SHY7</accession>
<proteinExistence type="predicted"/>
<feature type="compositionally biased region" description="Basic residues" evidence="1">
    <location>
        <begin position="47"/>
        <end position="57"/>
    </location>
</feature>
<sequence length="81" mass="9415">MRCFDTRHENCVKSPEKRQGTRNAPNMYQSTSNVKALEKPQGTKFESRHRKSVKSPKIRRDTENASRHGTCVTPLKQRQET</sequence>
<dbReference type="EMBL" id="PDUG01000007">
    <property type="protein sequence ID" value="PIC14562.1"/>
    <property type="molecule type" value="Genomic_DNA"/>
</dbReference>
<reference evidence="3" key="1">
    <citation type="submission" date="2017-10" db="EMBL/GenBank/DDBJ databases">
        <title>Rapid genome shrinkage in a self-fertile nematode reveals novel sperm competition proteins.</title>
        <authorList>
            <person name="Yin D."/>
            <person name="Schwarz E.M."/>
            <person name="Thomas C.G."/>
            <person name="Felde R.L."/>
            <person name="Korf I.F."/>
            <person name="Cutter A.D."/>
            <person name="Schartner C.M."/>
            <person name="Ralston E.J."/>
            <person name="Meyer B.J."/>
            <person name="Haag E.S."/>
        </authorList>
    </citation>
    <scope>NUCLEOTIDE SEQUENCE [LARGE SCALE GENOMIC DNA]</scope>
    <source>
        <strain evidence="3">JU1422</strain>
    </source>
</reference>
<comment type="caution">
    <text evidence="2">The sequence shown here is derived from an EMBL/GenBank/DDBJ whole genome shotgun (WGS) entry which is preliminary data.</text>
</comment>
<keyword evidence="3" id="KW-1185">Reference proteome</keyword>
<protein>
    <submittedName>
        <fullName evidence="2">Uncharacterized protein</fullName>
    </submittedName>
</protein>
<feature type="compositionally biased region" description="Polar residues" evidence="1">
    <location>
        <begin position="21"/>
        <end position="34"/>
    </location>
</feature>
<feature type="region of interest" description="Disordered" evidence="1">
    <location>
        <begin position="1"/>
        <end position="81"/>
    </location>
</feature>
<evidence type="ECO:0000313" key="3">
    <source>
        <dbReference type="Proteomes" id="UP000230233"/>
    </source>
</evidence>